<name>A0A016TUM2_9BILA</name>
<evidence type="ECO:0000256" key="7">
    <source>
        <dbReference type="RuleBase" id="RU000477"/>
    </source>
</evidence>
<dbReference type="PANTHER" id="PTHR19139:SF284">
    <property type="entry name" value="AQUAPORIN"/>
    <property type="match status" value="1"/>
</dbReference>
<evidence type="ECO:0000256" key="1">
    <source>
        <dbReference type="ARBA" id="ARBA00004141"/>
    </source>
</evidence>
<evidence type="ECO:0008006" key="11">
    <source>
        <dbReference type="Google" id="ProtNLM"/>
    </source>
</evidence>
<proteinExistence type="inferred from homology"/>
<dbReference type="InterPro" id="IPR023271">
    <property type="entry name" value="Aquaporin-like"/>
</dbReference>
<dbReference type="AlphaFoldDB" id="A0A016TUM2"/>
<accession>A0A016TUM2</accession>
<keyword evidence="6 8" id="KW-0472">Membrane</keyword>
<keyword evidence="4 7" id="KW-0812">Transmembrane</keyword>
<dbReference type="Pfam" id="PF00230">
    <property type="entry name" value="MIP"/>
    <property type="match status" value="1"/>
</dbReference>
<gene>
    <name evidence="9" type="primary">Acey_s0076.g1008</name>
    <name evidence="9" type="synonym">Acey-aqp-12</name>
    <name evidence="9" type="ORF">Y032_0076g1008</name>
</gene>
<dbReference type="PANTHER" id="PTHR19139">
    <property type="entry name" value="AQUAPORIN TRANSPORTER"/>
    <property type="match status" value="1"/>
</dbReference>
<dbReference type="PRINTS" id="PR00783">
    <property type="entry name" value="MINTRINSICP"/>
</dbReference>
<sequence>MSDVSITGVDVYRFYVLPALGELIGTCLFTLFVNLAGSQSAVRTISYPVMSGISLFVLRGFFSKITPGHYNPAVSISQLVMRRIDAPTAVTYVFVQGFGAFLGAVLFRALVSNAIFVDYFIGSYITTEGSIARSQAFFLDVILSAVVCLSYLAFDYRFDNLQISSTWTLVSYFSLPLIGQSGNVALSSANAIVHHIFTGDGSSTGHLYLHFSASLIAVVLSSFVLWLLNSPMARKELNERSKPEVQSKLSGTF</sequence>
<keyword evidence="3 7" id="KW-0813">Transport</keyword>
<protein>
    <recommendedName>
        <fullName evidence="11">Transporter, major intrinsic protein family protein</fullName>
    </recommendedName>
</protein>
<dbReference type="InterPro" id="IPR034294">
    <property type="entry name" value="Aquaporin_transptr"/>
</dbReference>
<dbReference type="Gene3D" id="1.20.1080.10">
    <property type="entry name" value="Glycerol uptake facilitator protein"/>
    <property type="match status" value="1"/>
</dbReference>
<evidence type="ECO:0000256" key="2">
    <source>
        <dbReference type="ARBA" id="ARBA00006175"/>
    </source>
</evidence>
<organism evidence="9 10">
    <name type="scientific">Ancylostoma ceylanicum</name>
    <dbReference type="NCBI Taxonomy" id="53326"/>
    <lineage>
        <taxon>Eukaryota</taxon>
        <taxon>Metazoa</taxon>
        <taxon>Ecdysozoa</taxon>
        <taxon>Nematoda</taxon>
        <taxon>Chromadorea</taxon>
        <taxon>Rhabditida</taxon>
        <taxon>Rhabditina</taxon>
        <taxon>Rhabditomorpha</taxon>
        <taxon>Strongyloidea</taxon>
        <taxon>Ancylostomatidae</taxon>
        <taxon>Ancylostomatinae</taxon>
        <taxon>Ancylostoma</taxon>
    </lineage>
</organism>
<dbReference type="OrthoDB" id="3222at2759"/>
<feature type="transmembrane region" description="Helical" evidence="8">
    <location>
        <begin position="89"/>
        <end position="116"/>
    </location>
</feature>
<evidence type="ECO:0000256" key="8">
    <source>
        <dbReference type="SAM" id="Phobius"/>
    </source>
</evidence>
<feature type="transmembrane region" description="Helical" evidence="8">
    <location>
        <begin position="207"/>
        <end position="228"/>
    </location>
</feature>
<comment type="subcellular location">
    <subcellularLocation>
        <location evidence="1">Membrane</location>
        <topology evidence="1">Multi-pass membrane protein</topology>
    </subcellularLocation>
</comment>
<feature type="transmembrane region" description="Helical" evidence="8">
    <location>
        <begin position="137"/>
        <end position="154"/>
    </location>
</feature>
<evidence type="ECO:0000256" key="5">
    <source>
        <dbReference type="ARBA" id="ARBA00022989"/>
    </source>
</evidence>
<dbReference type="PROSITE" id="PS00221">
    <property type="entry name" value="MIP"/>
    <property type="match status" value="1"/>
</dbReference>
<keyword evidence="10" id="KW-1185">Reference proteome</keyword>
<dbReference type="InterPro" id="IPR000425">
    <property type="entry name" value="MIP"/>
</dbReference>
<dbReference type="InterPro" id="IPR022357">
    <property type="entry name" value="MIP_CS"/>
</dbReference>
<dbReference type="GO" id="GO:0015250">
    <property type="term" value="F:water channel activity"/>
    <property type="evidence" value="ECO:0007669"/>
    <property type="project" value="TreeGrafter"/>
</dbReference>
<dbReference type="SUPFAM" id="SSF81338">
    <property type="entry name" value="Aquaporin-like"/>
    <property type="match status" value="1"/>
</dbReference>
<evidence type="ECO:0000313" key="9">
    <source>
        <dbReference type="EMBL" id="EYC06342.1"/>
    </source>
</evidence>
<evidence type="ECO:0000313" key="10">
    <source>
        <dbReference type="Proteomes" id="UP000024635"/>
    </source>
</evidence>
<evidence type="ECO:0000256" key="3">
    <source>
        <dbReference type="ARBA" id="ARBA00022448"/>
    </source>
</evidence>
<evidence type="ECO:0000256" key="4">
    <source>
        <dbReference type="ARBA" id="ARBA00022692"/>
    </source>
</evidence>
<dbReference type="STRING" id="53326.A0A016TUM2"/>
<evidence type="ECO:0000256" key="6">
    <source>
        <dbReference type="ARBA" id="ARBA00023136"/>
    </source>
</evidence>
<feature type="transmembrane region" description="Helical" evidence="8">
    <location>
        <begin position="12"/>
        <end position="33"/>
    </location>
</feature>
<comment type="similarity">
    <text evidence="2 7">Belongs to the MIP/aquaporin (TC 1.A.8) family.</text>
</comment>
<dbReference type="GO" id="GO:0005886">
    <property type="term" value="C:plasma membrane"/>
    <property type="evidence" value="ECO:0007669"/>
    <property type="project" value="TreeGrafter"/>
</dbReference>
<reference evidence="10" key="1">
    <citation type="journal article" date="2015" name="Nat. Genet.">
        <title>The genome and transcriptome of the zoonotic hookworm Ancylostoma ceylanicum identify infection-specific gene families.</title>
        <authorList>
            <person name="Schwarz E.M."/>
            <person name="Hu Y."/>
            <person name="Antoshechkin I."/>
            <person name="Miller M.M."/>
            <person name="Sternberg P.W."/>
            <person name="Aroian R.V."/>
        </authorList>
    </citation>
    <scope>NUCLEOTIDE SEQUENCE</scope>
    <source>
        <strain evidence="10">HY135</strain>
    </source>
</reference>
<dbReference type="EMBL" id="JARK01001412">
    <property type="protein sequence ID" value="EYC06342.1"/>
    <property type="molecule type" value="Genomic_DNA"/>
</dbReference>
<comment type="caution">
    <text evidence="9">The sequence shown here is derived from an EMBL/GenBank/DDBJ whole genome shotgun (WGS) entry which is preliminary data.</text>
</comment>
<keyword evidence="5 8" id="KW-1133">Transmembrane helix</keyword>
<dbReference type="Proteomes" id="UP000024635">
    <property type="component" value="Unassembled WGS sequence"/>
</dbReference>